<evidence type="ECO:0008006" key="3">
    <source>
        <dbReference type="Google" id="ProtNLM"/>
    </source>
</evidence>
<proteinExistence type="predicted"/>
<dbReference type="EMBL" id="BROH01000006">
    <property type="protein sequence ID" value="GKY88394.1"/>
    <property type="molecule type" value="Genomic_DNA"/>
</dbReference>
<comment type="caution">
    <text evidence="1">The sequence shown here is derived from an EMBL/GenBank/DDBJ whole genome shotgun (WGS) entry which is preliminary data.</text>
</comment>
<gene>
    <name evidence="1" type="ORF">STA1M1_22630</name>
</gene>
<evidence type="ECO:0000313" key="2">
    <source>
        <dbReference type="Proteomes" id="UP001144205"/>
    </source>
</evidence>
<evidence type="ECO:0000313" key="1">
    <source>
        <dbReference type="EMBL" id="GKY88394.1"/>
    </source>
</evidence>
<keyword evidence="2" id="KW-1185">Reference proteome</keyword>
<dbReference type="PANTHER" id="PTHR30087">
    <property type="entry name" value="INNER MEMBRANE PROTEIN"/>
    <property type="match status" value="1"/>
</dbReference>
<sequence length="161" mass="16562">MDKILVSACLAGQPVRWDGAAKTLSHCLMTRWQGQGRLVALCPELAGGLAVPRRPAEIAPGATGEQVLDGAARILDDRGDDLTAAFRAGAEAAVALARAEGCRFALLIDGSPSCGSREVHDGRFAGRRVAGEGVMAAALRRAGVQVFTPADMARLAAALSG</sequence>
<dbReference type="InterPro" id="IPR007553">
    <property type="entry name" value="2-thiour_desulf"/>
</dbReference>
<dbReference type="Pfam" id="PF04463">
    <property type="entry name" value="2-thiour_desulf"/>
    <property type="match status" value="1"/>
</dbReference>
<dbReference type="PANTHER" id="PTHR30087:SF1">
    <property type="entry name" value="HYPOTHETICAL CYTOSOLIC PROTEIN"/>
    <property type="match status" value="1"/>
</dbReference>
<protein>
    <recommendedName>
        <fullName evidence="3">DUF523 domain-containing protein</fullName>
    </recommendedName>
</protein>
<dbReference type="RefSeq" id="WP_281842435.1">
    <property type="nucleotide sequence ID" value="NZ_BROH01000006.1"/>
</dbReference>
<reference evidence="1" key="1">
    <citation type="journal article" date="2023" name="Int. J. Syst. Evol. Microbiol.">
        <title>Sinisalibacter aestuarii sp. nov., isolated from estuarine sediment of the Arakawa River.</title>
        <authorList>
            <person name="Arafat S.T."/>
            <person name="Hirano S."/>
            <person name="Sato A."/>
            <person name="Takeuchi K."/>
            <person name="Yasuda T."/>
            <person name="Terahara T."/>
            <person name="Hamada M."/>
            <person name="Kobayashi T."/>
        </authorList>
    </citation>
    <scope>NUCLEOTIDE SEQUENCE</scope>
    <source>
        <strain evidence="1">B-399</strain>
    </source>
</reference>
<name>A0ABQ5LTT3_9RHOB</name>
<accession>A0ABQ5LTT3</accession>
<dbReference type="Proteomes" id="UP001144205">
    <property type="component" value="Unassembled WGS sequence"/>
</dbReference>
<organism evidence="1 2">
    <name type="scientific">Sinisalibacter aestuarii</name>
    <dbReference type="NCBI Taxonomy" id="2949426"/>
    <lineage>
        <taxon>Bacteria</taxon>
        <taxon>Pseudomonadati</taxon>
        <taxon>Pseudomonadota</taxon>
        <taxon>Alphaproteobacteria</taxon>
        <taxon>Rhodobacterales</taxon>
        <taxon>Roseobacteraceae</taxon>
        <taxon>Sinisalibacter</taxon>
    </lineage>
</organism>